<comment type="similarity">
    <text evidence="1">Belongs to the ABC transporter superfamily.</text>
</comment>
<evidence type="ECO:0000256" key="2">
    <source>
        <dbReference type="ARBA" id="ARBA00022448"/>
    </source>
</evidence>
<dbReference type="Proteomes" id="UP000254601">
    <property type="component" value="Unassembled WGS sequence"/>
</dbReference>
<evidence type="ECO:0000256" key="1">
    <source>
        <dbReference type="ARBA" id="ARBA00005417"/>
    </source>
</evidence>
<dbReference type="InterPro" id="IPR050166">
    <property type="entry name" value="ABC_transporter_ATP-bind"/>
</dbReference>
<feature type="domain" description="ABC transporter" evidence="5">
    <location>
        <begin position="8"/>
        <end position="232"/>
    </location>
</feature>
<keyword evidence="2" id="KW-0813">Transport</keyword>
<dbReference type="PROSITE" id="PS00211">
    <property type="entry name" value="ABC_TRANSPORTER_1"/>
    <property type="match status" value="1"/>
</dbReference>
<evidence type="ECO:0000256" key="4">
    <source>
        <dbReference type="ARBA" id="ARBA00022840"/>
    </source>
</evidence>
<evidence type="ECO:0000259" key="5">
    <source>
        <dbReference type="PROSITE" id="PS50893"/>
    </source>
</evidence>
<reference evidence="6 7" key="1">
    <citation type="submission" date="2018-06" db="EMBL/GenBank/DDBJ databases">
        <authorList>
            <consortium name="Pathogen Informatics"/>
            <person name="Doyle S."/>
        </authorList>
    </citation>
    <scope>NUCLEOTIDE SEQUENCE [LARGE SCALE GENOMIC DNA]</scope>
    <source>
        <strain evidence="6 7">NCTC13337</strain>
    </source>
</reference>
<dbReference type="SMART" id="SM00382">
    <property type="entry name" value="AAA"/>
    <property type="match status" value="1"/>
</dbReference>
<dbReference type="GO" id="GO:0016887">
    <property type="term" value="F:ATP hydrolysis activity"/>
    <property type="evidence" value="ECO:0007669"/>
    <property type="project" value="InterPro"/>
</dbReference>
<dbReference type="SUPFAM" id="SSF52540">
    <property type="entry name" value="P-loop containing nucleoside triphosphate hydrolases"/>
    <property type="match status" value="1"/>
</dbReference>
<proteinExistence type="inferred from homology"/>
<keyword evidence="6" id="KW-0378">Hydrolase</keyword>
<dbReference type="GO" id="GO:0005524">
    <property type="term" value="F:ATP binding"/>
    <property type="evidence" value="ECO:0007669"/>
    <property type="project" value="UniProtKB-KW"/>
</dbReference>
<evidence type="ECO:0000313" key="6">
    <source>
        <dbReference type="EMBL" id="SUO95506.1"/>
    </source>
</evidence>
<dbReference type="EC" id="3.6.3.-" evidence="6"/>
<dbReference type="InterPro" id="IPR003593">
    <property type="entry name" value="AAA+_ATPase"/>
</dbReference>
<accession>A0A380MTW8</accession>
<evidence type="ECO:0000313" key="7">
    <source>
        <dbReference type="Proteomes" id="UP000254601"/>
    </source>
</evidence>
<keyword evidence="3" id="KW-0547">Nucleotide-binding</keyword>
<dbReference type="PROSITE" id="PS50893">
    <property type="entry name" value="ABC_TRANSPORTER_2"/>
    <property type="match status" value="1"/>
</dbReference>
<protein>
    <submittedName>
        <fullName evidence="6">Aliphatic sulfonates import ATP-binding protein SsuB</fullName>
        <ecNumber evidence="6">3.6.3.-</ecNumber>
    </submittedName>
</protein>
<dbReference type="PANTHER" id="PTHR42788:SF19">
    <property type="entry name" value="ALIPHATIC SULFONATES IMPORT ATP-BINDING PROTEIN SSUB 2"/>
    <property type="match status" value="1"/>
</dbReference>
<organism evidence="6 7">
    <name type="scientific">Suttonella ornithocola</name>
    <dbReference type="NCBI Taxonomy" id="279832"/>
    <lineage>
        <taxon>Bacteria</taxon>
        <taxon>Pseudomonadati</taxon>
        <taxon>Pseudomonadota</taxon>
        <taxon>Gammaproteobacteria</taxon>
        <taxon>Cardiobacteriales</taxon>
        <taxon>Cardiobacteriaceae</taxon>
        <taxon>Suttonella</taxon>
    </lineage>
</organism>
<dbReference type="InterPro" id="IPR003439">
    <property type="entry name" value="ABC_transporter-like_ATP-bd"/>
</dbReference>
<keyword evidence="7" id="KW-1185">Reference proteome</keyword>
<dbReference type="PANTHER" id="PTHR42788">
    <property type="entry name" value="TAURINE IMPORT ATP-BINDING PROTEIN-RELATED"/>
    <property type="match status" value="1"/>
</dbReference>
<sequence length="247" mass="27261">MVVSVTALYIHDLSVSYGNRKIIEHLSHTFAAGQWHVLLGRSGVGKSTLLHAIAGLLPTDATMSGRIFLDNHAPIKQQLALMAQKNDILPWLNVIDNVTLADRLHRQSPSREYAYALLEACGIEKLAKSQPHTLSGGQRQRVALARTLMQKRPIILMDEPFSALDAITRYQLQNLSAELLADKTVIMITHDPAEALRLADTLHILGNNQLQPVTLPNSSPPRPMDVQGLAKAQEHLLHLLESSTSYV</sequence>
<gene>
    <name evidence="6" type="primary">ssuB_3</name>
    <name evidence="6" type="ORF">NCTC13337_01405</name>
</gene>
<dbReference type="Gene3D" id="3.40.50.300">
    <property type="entry name" value="P-loop containing nucleotide triphosphate hydrolases"/>
    <property type="match status" value="1"/>
</dbReference>
<dbReference type="AlphaFoldDB" id="A0A380MTW8"/>
<name>A0A380MTW8_9GAMM</name>
<keyword evidence="4 6" id="KW-0067">ATP-binding</keyword>
<dbReference type="InterPro" id="IPR017871">
    <property type="entry name" value="ABC_transporter-like_CS"/>
</dbReference>
<dbReference type="OrthoDB" id="9802264at2"/>
<dbReference type="InterPro" id="IPR027417">
    <property type="entry name" value="P-loop_NTPase"/>
</dbReference>
<dbReference type="EMBL" id="UHIC01000001">
    <property type="protein sequence ID" value="SUO95506.1"/>
    <property type="molecule type" value="Genomic_DNA"/>
</dbReference>
<evidence type="ECO:0000256" key="3">
    <source>
        <dbReference type="ARBA" id="ARBA00022741"/>
    </source>
</evidence>
<dbReference type="Pfam" id="PF00005">
    <property type="entry name" value="ABC_tran"/>
    <property type="match status" value="1"/>
</dbReference>